<keyword evidence="3" id="KW-1185">Reference proteome</keyword>
<feature type="region of interest" description="Disordered" evidence="1">
    <location>
        <begin position="83"/>
        <end position="106"/>
    </location>
</feature>
<evidence type="ECO:0000313" key="3">
    <source>
        <dbReference type="Proteomes" id="UP000324022"/>
    </source>
</evidence>
<dbReference type="Proteomes" id="UP000324022">
    <property type="component" value="Unassembled WGS sequence"/>
</dbReference>
<feature type="region of interest" description="Disordered" evidence="1">
    <location>
        <begin position="453"/>
        <end position="494"/>
    </location>
</feature>
<dbReference type="InterPro" id="IPR009511">
    <property type="entry name" value="MAD1/Cdc20-bound-Mad2-bd"/>
</dbReference>
<accession>A0A5C3EBZ9</accession>
<gene>
    <name evidence="2" type="ORF">UTRI_05091</name>
</gene>
<feature type="region of interest" description="Disordered" evidence="1">
    <location>
        <begin position="295"/>
        <end position="393"/>
    </location>
</feature>
<proteinExistence type="predicted"/>
<dbReference type="OrthoDB" id="3366946at2759"/>
<reference evidence="2 3" key="1">
    <citation type="submission" date="2018-03" db="EMBL/GenBank/DDBJ databases">
        <authorList>
            <person name="Guldener U."/>
        </authorList>
    </citation>
    <scope>NUCLEOTIDE SEQUENCE [LARGE SCALE GENOMIC DNA]</scope>
    <source>
        <strain evidence="2 3">NBRC100155</strain>
    </source>
</reference>
<name>A0A5C3EBZ9_9BASI</name>
<dbReference type="EMBL" id="OOIN01000020">
    <property type="protein sequence ID" value="SPO27948.1"/>
    <property type="molecule type" value="Genomic_DNA"/>
</dbReference>
<sequence>MTLQLTHERNGLLLQHAHSSTCDDRNRILRALQRSNVDLTKAQVCGHCHQLTARLTESLLHHLLFAKGQLPEPVSLLRKRREIATKNDQASARQRHTTNSARTRKEDKLLRKLDQLRFHLEDAAKHLAQFADNNGEGPSRHPYSAPLEANTPNDMRLLVVMGASATMPRQVFVLDLIQAVGRCTTTEDAVQSLVDPQDQASAEQDVENQLAQLLSHTSDVHRDAARNKTSSNWERKLVRLLVSDQRLEPFLGCPLAPTKMHLFLSAPISFRCPGWSARHHLDFDLDRLCESRTANELDGPTTSTDTSMSSPGGPTTHSLKRALQSPLHSPENTRWSKSACESSSSVADSWQEDNASDHLGESSISSVSDDSRPPSAAEKPWHMGGGGATSVADGWLPRCSSPLATGLQLQSVETSRTGSSLGSSTVYGRDSHDVAVESSEEMMVQECSSVNDMDTGVRRRSREPKAGGLLSRNLLKGNRSRQHSYAGSDSSSVRSVASSLKRAPRCAGLQIDFTDPEKAVAEPAEGGGTSEPRMGEQRCWFQCEAVLEGFR</sequence>
<dbReference type="InterPro" id="IPR053729">
    <property type="entry name" value="MAD2L1BP_domain_sf"/>
</dbReference>
<evidence type="ECO:0000256" key="1">
    <source>
        <dbReference type="SAM" id="MobiDB-lite"/>
    </source>
</evidence>
<feature type="compositionally biased region" description="Polar residues" evidence="1">
    <location>
        <begin position="326"/>
        <end position="335"/>
    </location>
</feature>
<dbReference type="GO" id="GO:0005634">
    <property type="term" value="C:nucleus"/>
    <property type="evidence" value="ECO:0007669"/>
    <property type="project" value="InterPro"/>
</dbReference>
<dbReference type="GO" id="GO:0007096">
    <property type="term" value="P:regulation of exit from mitosis"/>
    <property type="evidence" value="ECO:0007669"/>
    <property type="project" value="InterPro"/>
</dbReference>
<feature type="compositionally biased region" description="Polar residues" evidence="1">
    <location>
        <begin position="86"/>
        <end position="101"/>
    </location>
</feature>
<dbReference type="AlphaFoldDB" id="A0A5C3EBZ9"/>
<feature type="compositionally biased region" description="Low complexity" evidence="1">
    <location>
        <begin position="336"/>
        <end position="349"/>
    </location>
</feature>
<dbReference type="PANTHER" id="PTHR15681">
    <property type="entry name" value="MAD2L1-BINDING PROTEIN"/>
    <property type="match status" value="1"/>
</dbReference>
<organism evidence="2 3">
    <name type="scientific">Ustilago trichophora</name>
    <dbReference type="NCBI Taxonomy" id="86804"/>
    <lineage>
        <taxon>Eukaryota</taxon>
        <taxon>Fungi</taxon>
        <taxon>Dikarya</taxon>
        <taxon>Basidiomycota</taxon>
        <taxon>Ustilaginomycotina</taxon>
        <taxon>Ustilaginomycetes</taxon>
        <taxon>Ustilaginales</taxon>
        <taxon>Ustilaginaceae</taxon>
        <taxon>Ustilago</taxon>
    </lineage>
</organism>
<protein>
    <submittedName>
        <fullName evidence="2">Uncharacterized protein</fullName>
    </submittedName>
</protein>
<dbReference type="PANTHER" id="PTHR15681:SF1">
    <property type="entry name" value="MAD2L1-BINDING PROTEIN"/>
    <property type="match status" value="1"/>
</dbReference>
<feature type="compositionally biased region" description="Low complexity" evidence="1">
    <location>
        <begin position="484"/>
        <end position="494"/>
    </location>
</feature>
<evidence type="ECO:0000313" key="2">
    <source>
        <dbReference type="EMBL" id="SPO27948.1"/>
    </source>
</evidence>
<dbReference type="Gene3D" id="3.30.900.20">
    <property type="match status" value="1"/>
</dbReference>
<feature type="compositionally biased region" description="Low complexity" evidence="1">
    <location>
        <begin position="299"/>
        <end position="317"/>
    </location>
</feature>